<reference evidence="1 2" key="1">
    <citation type="journal article" date="2016" name="PLoS Pathog.">
        <title>Biosynthesis of antibiotic leucinostatins in bio-control fungus Purpureocillium lilacinum and their inhibition on phytophthora revealed by genome mining.</title>
        <authorList>
            <person name="Wang G."/>
            <person name="Liu Z."/>
            <person name="Lin R."/>
            <person name="Li E."/>
            <person name="Mao Z."/>
            <person name="Ling J."/>
            <person name="Yang Y."/>
            <person name="Yin W.B."/>
            <person name="Xie B."/>
        </authorList>
    </citation>
    <scope>NUCLEOTIDE SEQUENCE [LARGE SCALE GENOMIC DNA]</scope>
    <source>
        <strain evidence="1">170</strain>
    </source>
</reference>
<dbReference type="EMBL" id="LSBJ02000028">
    <property type="protein sequence ID" value="OAQ57577.1"/>
    <property type="molecule type" value="Genomic_DNA"/>
</dbReference>
<protein>
    <submittedName>
        <fullName evidence="1">Gag protein</fullName>
    </submittedName>
</protein>
<dbReference type="Proteomes" id="UP000078397">
    <property type="component" value="Unassembled WGS sequence"/>
</dbReference>
<sequence length="141" mass="16289">MGMLLETTNPAHHARNISELTAEDKASFTFERKMHEQDYREYKEEETDCEKLKAWVTDTVDYGLRQSSCRAVWDIRPWYAILKTSVGTTERKQQAAARRMYQWATAFTKVSDDVAGWVTTWETAINHALVRKTGGVEDPNI</sequence>
<accession>A0A179EWL5</accession>
<organism evidence="1 2">
    <name type="scientific">Pochonia chlamydosporia 170</name>
    <dbReference type="NCBI Taxonomy" id="1380566"/>
    <lineage>
        <taxon>Eukaryota</taxon>
        <taxon>Fungi</taxon>
        <taxon>Dikarya</taxon>
        <taxon>Ascomycota</taxon>
        <taxon>Pezizomycotina</taxon>
        <taxon>Sordariomycetes</taxon>
        <taxon>Hypocreomycetidae</taxon>
        <taxon>Hypocreales</taxon>
        <taxon>Clavicipitaceae</taxon>
        <taxon>Pochonia</taxon>
    </lineage>
</organism>
<keyword evidence="2" id="KW-1185">Reference proteome</keyword>
<evidence type="ECO:0000313" key="2">
    <source>
        <dbReference type="Proteomes" id="UP000078397"/>
    </source>
</evidence>
<dbReference type="RefSeq" id="XP_018135884.1">
    <property type="nucleotide sequence ID" value="XM_018290147.1"/>
</dbReference>
<gene>
    <name evidence="1" type="ORF">VFPPC_12197</name>
</gene>
<dbReference type="OrthoDB" id="4959729at2759"/>
<dbReference type="GeneID" id="28854141"/>
<proteinExistence type="predicted"/>
<dbReference type="KEGG" id="pchm:VFPPC_12197"/>
<dbReference type="AlphaFoldDB" id="A0A179EWL5"/>
<comment type="caution">
    <text evidence="1">The sequence shown here is derived from an EMBL/GenBank/DDBJ whole genome shotgun (WGS) entry which is preliminary data.</text>
</comment>
<evidence type="ECO:0000313" key="1">
    <source>
        <dbReference type="EMBL" id="OAQ57577.1"/>
    </source>
</evidence>
<name>A0A179EWL5_METCM</name>